<keyword evidence="1" id="KW-1185">Reference proteome</keyword>
<dbReference type="WBParaSite" id="jg3295">
    <property type="protein sequence ID" value="jg3295"/>
    <property type="gene ID" value="jg3295"/>
</dbReference>
<name>A0A915EAN5_9BILA</name>
<protein>
    <submittedName>
        <fullName evidence="2">Uncharacterized protein</fullName>
    </submittedName>
</protein>
<dbReference type="AlphaFoldDB" id="A0A915EAN5"/>
<proteinExistence type="predicted"/>
<organism evidence="1 2">
    <name type="scientific">Ditylenchus dipsaci</name>
    <dbReference type="NCBI Taxonomy" id="166011"/>
    <lineage>
        <taxon>Eukaryota</taxon>
        <taxon>Metazoa</taxon>
        <taxon>Ecdysozoa</taxon>
        <taxon>Nematoda</taxon>
        <taxon>Chromadorea</taxon>
        <taxon>Rhabditida</taxon>
        <taxon>Tylenchina</taxon>
        <taxon>Tylenchomorpha</taxon>
        <taxon>Sphaerularioidea</taxon>
        <taxon>Anguinidae</taxon>
        <taxon>Anguininae</taxon>
        <taxon>Ditylenchus</taxon>
    </lineage>
</organism>
<sequence length="177" mass="20334">MTNSSSNAQKGMFWQKVKSSVEMDIEPGILTVSLFRNDPTENFHYKRKFTILQSYGHAPCVCTSSTAKLFNVYLNEVKNGKHNRVEKHLESNEIALYSKGFGTWRSFIDMESPSEAELYQLKNPIRTIKGEKKFKLQFDMSKFLPKNVKVWMDSKNSCLTIDMHHTVDGANMHTSGK</sequence>
<evidence type="ECO:0000313" key="2">
    <source>
        <dbReference type="WBParaSite" id="jg3295"/>
    </source>
</evidence>
<evidence type="ECO:0000313" key="1">
    <source>
        <dbReference type="Proteomes" id="UP000887574"/>
    </source>
</evidence>
<accession>A0A915EAN5</accession>
<reference evidence="2" key="1">
    <citation type="submission" date="2022-11" db="UniProtKB">
        <authorList>
            <consortium name="WormBaseParasite"/>
        </authorList>
    </citation>
    <scope>IDENTIFICATION</scope>
</reference>
<dbReference type="Proteomes" id="UP000887574">
    <property type="component" value="Unplaced"/>
</dbReference>